<organism evidence="2 3">
    <name type="scientific">Ulvibacter litoralis</name>
    <dbReference type="NCBI Taxonomy" id="227084"/>
    <lineage>
        <taxon>Bacteria</taxon>
        <taxon>Pseudomonadati</taxon>
        <taxon>Bacteroidota</taxon>
        <taxon>Flavobacteriia</taxon>
        <taxon>Flavobacteriales</taxon>
        <taxon>Flavobacteriaceae</taxon>
        <taxon>Ulvibacter</taxon>
    </lineage>
</organism>
<evidence type="ECO:0000313" key="3">
    <source>
        <dbReference type="Proteomes" id="UP000199321"/>
    </source>
</evidence>
<protein>
    <submittedName>
        <fullName evidence="2">Uncharacterized protein</fullName>
    </submittedName>
</protein>
<feature type="transmembrane region" description="Helical" evidence="1">
    <location>
        <begin position="12"/>
        <end position="31"/>
    </location>
</feature>
<dbReference type="EMBL" id="FNBA01000014">
    <property type="protein sequence ID" value="SDF24304.1"/>
    <property type="molecule type" value="Genomic_DNA"/>
</dbReference>
<dbReference type="STRING" id="227084.SAMN05421855_1143"/>
<keyword evidence="3" id="KW-1185">Reference proteome</keyword>
<evidence type="ECO:0000256" key="1">
    <source>
        <dbReference type="SAM" id="Phobius"/>
    </source>
</evidence>
<dbReference type="AlphaFoldDB" id="A0A1G7JHP8"/>
<name>A0A1G7JHP8_9FLAO</name>
<keyword evidence="1" id="KW-0472">Membrane</keyword>
<keyword evidence="1" id="KW-1133">Transmembrane helix</keyword>
<reference evidence="2 3" key="1">
    <citation type="submission" date="2016-10" db="EMBL/GenBank/DDBJ databases">
        <authorList>
            <person name="de Groot N.N."/>
        </authorList>
    </citation>
    <scope>NUCLEOTIDE SEQUENCE [LARGE SCALE GENOMIC DNA]</scope>
    <source>
        <strain evidence="2 3">DSM 16195</strain>
    </source>
</reference>
<proteinExistence type="predicted"/>
<keyword evidence="1" id="KW-0812">Transmembrane</keyword>
<dbReference type="Proteomes" id="UP000199321">
    <property type="component" value="Unassembled WGS sequence"/>
</dbReference>
<accession>A0A1G7JHP8</accession>
<sequence length="123" mass="14168">MILISQENFQKRNIILTIYLYLTLSIGIYLLKSDFQTVFSDPNFDNVFLMIIGLLDITFTIMILNWKKWAFYGLLITSLSIMIYNLVNGNGILFAALGFLGFIIIYLLLLLKKDGISGWENLE</sequence>
<feature type="transmembrane region" description="Helical" evidence="1">
    <location>
        <begin position="47"/>
        <end position="64"/>
    </location>
</feature>
<feature type="transmembrane region" description="Helical" evidence="1">
    <location>
        <begin position="92"/>
        <end position="111"/>
    </location>
</feature>
<feature type="transmembrane region" description="Helical" evidence="1">
    <location>
        <begin position="69"/>
        <end position="86"/>
    </location>
</feature>
<evidence type="ECO:0000313" key="2">
    <source>
        <dbReference type="EMBL" id="SDF24304.1"/>
    </source>
</evidence>
<gene>
    <name evidence="2" type="ORF">SAMN05421855_1143</name>
</gene>